<organism evidence="1 2">
    <name type="scientific">Sphingomonas naphthae</name>
    <dbReference type="NCBI Taxonomy" id="1813468"/>
    <lineage>
        <taxon>Bacteria</taxon>
        <taxon>Pseudomonadati</taxon>
        <taxon>Pseudomonadota</taxon>
        <taxon>Alphaproteobacteria</taxon>
        <taxon>Sphingomonadales</taxon>
        <taxon>Sphingomonadaceae</taxon>
        <taxon>Sphingomonas</taxon>
    </lineage>
</organism>
<evidence type="ECO:0000313" key="1">
    <source>
        <dbReference type="EMBL" id="WCT72612.1"/>
    </source>
</evidence>
<dbReference type="EMBL" id="CP117411">
    <property type="protein sequence ID" value="WCT72612.1"/>
    <property type="molecule type" value="Genomic_DNA"/>
</dbReference>
<evidence type="ECO:0000313" key="2">
    <source>
        <dbReference type="Proteomes" id="UP001220395"/>
    </source>
</evidence>
<evidence type="ECO:0008006" key="3">
    <source>
        <dbReference type="Google" id="ProtNLM"/>
    </source>
</evidence>
<accession>A0ABY7TIQ5</accession>
<gene>
    <name evidence="1" type="ORF">PQ455_13345</name>
</gene>
<proteinExistence type="predicted"/>
<dbReference type="RefSeq" id="WP_273686580.1">
    <property type="nucleotide sequence ID" value="NZ_CP117411.1"/>
</dbReference>
<protein>
    <recommendedName>
        <fullName evidence="3">Antifreeze protein</fullName>
    </recommendedName>
</protein>
<reference evidence="1 2" key="1">
    <citation type="submission" date="2023-02" db="EMBL/GenBank/DDBJ databases">
        <title>Genome sequence of Sphingomonas naphthae.</title>
        <authorList>
            <person name="Kim S."/>
            <person name="Heo J."/>
            <person name="Kwon S.-W."/>
        </authorList>
    </citation>
    <scope>NUCLEOTIDE SEQUENCE [LARGE SCALE GENOMIC DNA]</scope>
    <source>
        <strain evidence="1 2">KACC 18716</strain>
    </source>
</reference>
<name>A0ABY7TIQ5_9SPHN</name>
<sequence length="147" mass="15447">MTTVFDGMLALWSWPLQMAKLGSDMAETAVGAQRVVGARMPVIEAAMRNPFTADHAELGLMVSEKVAAFGKSGRSVSAAGGKMGRAAKANAAAAGKMASGRILWPTDWLQLMETNLAAATAFAELPAAALHPIHSGVKANERRLKRT</sequence>
<dbReference type="Proteomes" id="UP001220395">
    <property type="component" value="Chromosome"/>
</dbReference>
<keyword evidence="2" id="KW-1185">Reference proteome</keyword>